<dbReference type="AlphaFoldDB" id="A0A2T2WYD7"/>
<evidence type="ECO:0000256" key="1">
    <source>
        <dbReference type="SAM" id="Phobius"/>
    </source>
</evidence>
<organism evidence="2 3">
    <name type="scientific">Sulfobacillus benefaciens</name>
    <dbReference type="NCBI Taxonomy" id="453960"/>
    <lineage>
        <taxon>Bacteria</taxon>
        <taxon>Bacillati</taxon>
        <taxon>Bacillota</taxon>
        <taxon>Clostridia</taxon>
        <taxon>Eubacteriales</taxon>
        <taxon>Clostridiales Family XVII. Incertae Sedis</taxon>
        <taxon>Sulfobacillus</taxon>
    </lineage>
</organism>
<keyword evidence="1" id="KW-0472">Membrane</keyword>
<gene>
    <name evidence="2" type="ORF">C7B46_19550</name>
</gene>
<evidence type="ECO:0000313" key="3">
    <source>
        <dbReference type="Proteomes" id="UP000242972"/>
    </source>
</evidence>
<feature type="transmembrane region" description="Helical" evidence="1">
    <location>
        <begin position="6"/>
        <end position="23"/>
    </location>
</feature>
<comment type="caution">
    <text evidence="2">The sequence shown here is derived from an EMBL/GenBank/DDBJ whole genome shotgun (WGS) entry which is preliminary data.</text>
</comment>
<dbReference type="EMBL" id="PXYW01000112">
    <property type="protein sequence ID" value="PSR27242.1"/>
    <property type="molecule type" value="Genomic_DNA"/>
</dbReference>
<keyword evidence="1" id="KW-1133">Transmembrane helix</keyword>
<sequence>MLIAGWILGIIIILVGIWLWRYPSRYGRGFVQAISLVFFLGGIYVIWVAYILAGHSILRRSLF</sequence>
<proteinExistence type="predicted"/>
<feature type="transmembrane region" description="Helical" evidence="1">
    <location>
        <begin position="30"/>
        <end position="53"/>
    </location>
</feature>
<reference evidence="2 3" key="1">
    <citation type="journal article" date="2014" name="BMC Genomics">
        <title>Comparison of environmental and isolate Sulfobacillus genomes reveals diverse carbon, sulfur, nitrogen, and hydrogen metabolisms.</title>
        <authorList>
            <person name="Justice N.B."/>
            <person name="Norman A."/>
            <person name="Brown C.T."/>
            <person name="Singh A."/>
            <person name="Thomas B.C."/>
            <person name="Banfield J.F."/>
        </authorList>
    </citation>
    <scope>NUCLEOTIDE SEQUENCE [LARGE SCALE GENOMIC DNA]</scope>
    <source>
        <strain evidence="2">AMDSBA4</strain>
    </source>
</reference>
<name>A0A2T2WYD7_9FIRM</name>
<keyword evidence="1" id="KW-0812">Transmembrane</keyword>
<evidence type="ECO:0000313" key="2">
    <source>
        <dbReference type="EMBL" id="PSR27242.1"/>
    </source>
</evidence>
<dbReference type="Proteomes" id="UP000242972">
    <property type="component" value="Unassembled WGS sequence"/>
</dbReference>
<protein>
    <submittedName>
        <fullName evidence="2">Uncharacterized protein</fullName>
    </submittedName>
</protein>
<accession>A0A2T2WYD7</accession>